<protein>
    <submittedName>
        <fullName evidence="2">Uncharacterized protein</fullName>
    </submittedName>
</protein>
<gene>
    <name evidence="2" type="ORF">F2Q68_00015294</name>
</gene>
<reference evidence="2" key="1">
    <citation type="submission" date="2019-12" db="EMBL/GenBank/DDBJ databases">
        <title>Genome sequencing and annotation of Brassica cretica.</title>
        <authorList>
            <person name="Studholme D.J."/>
            <person name="Sarris P.F."/>
        </authorList>
    </citation>
    <scope>NUCLEOTIDE SEQUENCE</scope>
    <source>
        <strain evidence="2">PFS-001/15</strain>
        <tissue evidence="2">Leaf</tissue>
    </source>
</reference>
<sequence length="67" mass="7402">MVTEPNMYCGESGATTSSIQATEHKRNKWKTEKGKGLLSGWKGRTAGGQLIVNLVVSDYVRLRALYD</sequence>
<feature type="region of interest" description="Disordered" evidence="1">
    <location>
        <begin position="1"/>
        <end position="27"/>
    </location>
</feature>
<proteinExistence type="predicted"/>
<comment type="caution">
    <text evidence="2">The sequence shown here is derived from an EMBL/GenBank/DDBJ whole genome shotgun (WGS) entry which is preliminary data.</text>
</comment>
<evidence type="ECO:0000313" key="2">
    <source>
        <dbReference type="EMBL" id="KAF2556591.1"/>
    </source>
</evidence>
<name>A0A8S9HBS4_BRACR</name>
<organism evidence="2 3">
    <name type="scientific">Brassica cretica</name>
    <name type="common">Mustard</name>
    <dbReference type="NCBI Taxonomy" id="69181"/>
    <lineage>
        <taxon>Eukaryota</taxon>
        <taxon>Viridiplantae</taxon>
        <taxon>Streptophyta</taxon>
        <taxon>Embryophyta</taxon>
        <taxon>Tracheophyta</taxon>
        <taxon>Spermatophyta</taxon>
        <taxon>Magnoliopsida</taxon>
        <taxon>eudicotyledons</taxon>
        <taxon>Gunneridae</taxon>
        <taxon>Pentapetalae</taxon>
        <taxon>rosids</taxon>
        <taxon>malvids</taxon>
        <taxon>Brassicales</taxon>
        <taxon>Brassicaceae</taxon>
        <taxon>Brassiceae</taxon>
        <taxon>Brassica</taxon>
    </lineage>
</organism>
<dbReference type="EMBL" id="QGKW02001940">
    <property type="protein sequence ID" value="KAF2556591.1"/>
    <property type="molecule type" value="Genomic_DNA"/>
</dbReference>
<accession>A0A8S9HBS4</accession>
<dbReference type="AlphaFoldDB" id="A0A8S9HBS4"/>
<dbReference type="Proteomes" id="UP000712281">
    <property type="component" value="Unassembled WGS sequence"/>
</dbReference>
<evidence type="ECO:0000313" key="3">
    <source>
        <dbReference type="Proteomes" id="UP000712281"/>
    </source>
</evidence>
<evidence type="ECO:0000256" key="1">
    <source>
        <dbReference type="SAM" id="MobiDB-lite"/>
    </source>
</evidence>